<accession>A0ABX0XT55</accession>
<dbReference type="SUPFAM" id="SSF51182">
    <property type="entry name" value="RmlC-like cupins"/>
    <property type="match status" value="1"/>
</dbReference>
<dbReference type="InterPro" id="IPR011051">
    <property type="entry name" value="RmlC_Cupin_sf"/>
</dbReference>
<dbReference type="InterPro" id="IPR014710">
    <property type="entry name" value="RmlC-like_jellyroll"/>
</dbReference>
<dbReference type="Proteomes" id="UP000722989">
    <property type="component" value="Unassembled WGS sequence"/>
</dbReference>
<evidence type="ECO:0000259" key="1">
    <source>
        <dbReference type="Pfam" id="PF07883"/>
    </source>
</evidence>
<reference evidence="2 3" key="1">
    <citation type="submission" date="2020-03" db="EMBL/GenBank/DDBJ databases">
        <title>WGS of the type strain of Planosporangium spp.</title>
        <authorList>
            <person name="Thawai C."/>
        </authorList>
    </citation>
    <scope>NUCLEOTIDE SEQUENCE [LARGE SCALE GENOMIC DNA]</scope>
    <source>
        <strain evidence="2 3">TBRC 5610</strain>
    </source>
</reference>
<gene>
    <name evidence="2" type="ORF">HC031_04525</name>
</gene>
<dbReference type="EMBL" id="JAATVY010000002">
    <property type="protein sequence ID" value="NJC68996.1"/>
    <property type="molecule type" value="Genomic_DNA"/>
</dbReference>
<proteinExistence type="predicted"/>
<dbReference type="RefSeq" id="WP_167923865.1">
    <property type="nucleotide sequence ID" value="NZ_JAATVY010000002.1"/>
</dbReference>
<evidence type="ECO:0000313" key="3">
    <source>
        <dbReference type="Proteomes" id="UP000722989"/>
    </source>
</evidence>
<keyword evidence="3" id="KW-1185">Reference proteome</keyword>
<dbReference type="Gene3D" id="2.60.120.10">
    <property type="entry name" value="Jelly Rolls"/>
    <property type="match status" value="1"/>
</dbReference>
<dbReference type="Pfam" id="PF07883">
    <property type="entry name" value="Cupin_2"/>
    <property type="match status" value="1"/>
</dbReference>
<evidence type="ECO:0000313" key="2">
    <source>
        <dbReference type="EMBL" id="NJC68996.1"/>
    </source>
</evidence>
<dbReference type="InterPro" id="IPR013096">
    <property type="entry name" value="Cupin_2"/>
</dbReference>
<organism evidence="2 3">
    <name type="scientific">Planosporangium thailandense</name>
    <dbReference type="NCBI Taxonomy" id="765197"/>
    <lineage>
        <taxon>Bacteria</taxon>
        <taxon>Bacillati</taxon>
        <taxon>Actinomycetota</taxon>
        <taxon>Actinomycetes</taxon>
        <taxon>Micromonosporales</taxon>
        <taxon>Micromonosporaceae</taxon>
        <taxon>Planosporangium</taxon>
    </lineage>
</organism>
<name>A0ABX0XT55_9ACTN</name>
<comment type="caution">
    <text evidence="2">The sequence shown here is derived from an EMBL/GenBank/DDBJ whole genome shotgun (WGS) entry which is preliminary data.</text>
</comment>
<feature type="domain" description="Cupin type-2" evidence="1">
    <location>
        <begin position="39"/>
        <end position="101"/>
    </location>
</feature>
<protein>
    <submittedName>
        <fullName evidence="2">Cupin domain-containing protein</fullName>
    </submittedName>
</protein>
<sequence>MPLTRDADARAHQMHGFTFRSLATPSLGSPELAVWAVDAPAGSSSPRHTMSRDEVFIVHTGRLVATIDDEKLELAPGDALTVPAGAEFAVANPFAEPARAVACTTAGMHATVGGQTIAPPWAA</sequence>